<evidence type="ECO:0000313" key="3">
    <source>
        <dbReference type="Proteomes" id="UP000799779"/>
    </source>
</evidence>
<reference evidence="2" key="1">
    <citation type="journal article" date="2020" name="Stud. Mycol.">
        <title>101 Dothideomycetes genomes: a test case for predicting lifestyles and emergence of pathogens.</title>
        <authorList>
            <person name="Haridas S."/>
            <person name="Albert R."/>
            <person name="Binder M."/>
            <person name="Bloem J."/>
            <person name="Labutti K."/>
            <person name="Salamov A."/>
            <person name="Andreopoulos B."/>
            <person name="Baker S."/>
            <person name="Barry K."/>
            <person name="Bills G."/>
            <person name="Bluhm B."/>
            <person name="Cannon C."/>
            <person name="Castanera R."/>
            <person name="Culley D."/>
            <person name="Daum C."/>
            <person name="Ezra D."/>
            <person name="Gonzalez J."/>
            <person name="Henrissat B."/>
            <person name="Kuo A."/>
            <person name="Liang C."/>
            <person name="Lipzen A."/>
            <person name="Lutzoni F."/>
            <person name="Magnuson J."/>
            <person name="Mondo S."/>
            <person name="Nolan M."/>
            <person name="Ohm R."/>
            <person name="Pangilinan J."/>
            <person name="Park H.-J."/>
            <person name="Ramirez L."/>
            <person name="Alfaro M."/>
            <person name="Sun H."/>
            <person name="Tritt A."/>
            <person name="Yoshinaga Y."/>
            <person name="Zwiers L.-H."/>
            <person name="Turgeon B."/>
            <person name="Goodwin S."/>
            <person name="Spatafora J."/>
            <person name="Crous P."/>
            <person name="Grigoriev I."/>
        </authorList>
    </citation>
    <scope>NUCLEOTIDE SEQUENCE</scope>
    <source>
        <strain evidence="2">CBS 123094</strain>
    </source>
</reference>
<dbReference type="InterPro" id="IPR038883">
    <property type="entry name" value="AN11006-like"/>
</dbReference>
<evidence type="ECO:0000313" key="2">
    <source>
        <dbReference type="EMBL" id="KAF1998559.1"/>
    </source>
</evidence>
<feature type="compositionally biased region" description="Basic residues" evidence="1">
    <location>
        <begin position="1"/>
        <end position="10"/>
    </location>
</feature>
<feature type="compositionally biased region" description="Polar residues" evidence="1">
    <location>
        <begin position="11"/>
        <end position="25"/>
    </location>
</feature>
<dbReference type="OrthoDB" id="3799751at2759"/>
<name>A0A6A5WCM9_9PLEO</name>
<feature type="region of interest" description="Disordered" evidence="1">
    <location>
        <begin position="1"/>
        <end position="37"/>
    </location>
</feature>
<dbReference type="PANTHER" id="PTHR42085">
    <property type="entry name" value="F-BOX DOMAIN-CONTAINING PROTEIN"/>
    <property type="match status" value="1"/>
</dbReference>
<dbReference type="EMBL" id="ML977603">
    <property type="protein sequence ID" value="KAF1998559.1"/>
    <property type="molecule type" value="Genomic_DNA"/>
</dbReference>
<dbReference type="AlphaFoldDB" id="A0A6A5WCM9"/>
<proteinExistence type="predicted"/>
<organism evidence="2 3">
    <name type="scientific">Amniculicola lignicola CBS 123094</name>
    <dbReference type="NCBI Taxonomy" id="1392246"/>
    <lineage>
        <taxon>Eukaryota</taxon>
        <taxon>Fungi</taxon>
        <taxon>Dikarya</taxon>
        <taxon>Ascomycota</taxon>
        <taxon>Pezizomycotina</taxon>
        <taxon>Dothideomycetes</taxon>
        <taxon>Pleosporomycetidae</taxon>
        <taxon>Pleosporales</taxon>
        <taxon>Amniculicolaceae</taxon>
        <taxon>Amniculicola</taxon>
    </lineage>
</organism>
<evidence type="ECO:0000256" key="1">
    <source>
        <dbReference type="SAM" id="MobiDB-lite"/>
    </source>
</evidence>
<sequence>MAKGKKHATNARRTSNRNQRATNEPNESDKELSPQAGVPLVPSGTCFMDLPAELRNNIYKITLLDGGPTIVLSGPVQPLQTYGDLSILPDWFRDHFRAMKPSARSPQHRTEWVVSPRQSLRNGIQWEGLFPPRPVPQGAGVRDYYCTYRLTCPQSTNIFLVSKQVRQEARGVLYTNDSFTFDVPWEDMCLAPLAFFSDQDSICSKIRFLELTFPMKPPFINETLRGIRVLAFGPPSQSQWNKLIKALNRLRLEELSIKVPDLDQWREGVPGLDRDRIRRITIKSLWKEGAV</sequence>
<accession>A0A6A5WCM9</accession>
<gene>
    <name evidence="2" type="ORF">P154DRAFT_248873</name>
</gene>
<dbReference type="PANTHER" id="PTHR42085:SF2">
    <property type="entry name" value="F-BOX DOMAIN-CONTAINING PROTEIN"/>
    <property type="match status" value="1"/>
</dbReference>
<protein>
    <submittedName>
        <fullName evidence="2">Uncharacterized protein</fullName>
    </submittedName>
</protein>
<dbReference type="Proteomes" id="UP000799779">
    <property type="component" value="Unassembled WGS sequence"/>
</dbReference>
<keyword evidence="3" id="KW-1185">Reference proteome</keyword>